<sequence length="376" mass="41515">MARAISRLLALAVLAAAPALAQEQHARWLDNTFRIDPSIREITLFIERETPSAPVVLIRPDGSKYYQQRHPDNISWVSTPSRDIITLWRPTPGPWQATGKVNAERGISLLSLFRLELEPLPPVLFQNEVVKLGAWLKHDDTVVDAAYYLDGLSLDARLLSPAAGAPEPEQRFEQAPIHIGAFADDGTGLDEYPGDGKLTAEVVVDALPGNYLFQAQATNRVLARAYEQEVLIHPMPLSLSFSTPSDERQWRIDLALDSNLEPDSLEIIGQLFNPLEQRADVTGRGKSITLPPAIQPGNYRFQGRAFATTVTGREIQIALPEQVVRVAAPAVARKTPAAVQPWWKNPIIQLGTGMAAALLLAVAAFLWWRRRRSGKG</sequence>
<dbReference type="EMBL" id="PXYH01000007">
    <property type="protein sequence ID" value="PSJ44543.1"/>
    <property type="molecule type" value="Genomic_DNA"/>
</dbReference>
<keyword evidence="1" id="KW-0812">Transmembrane</keyword>
<evidence type="ECO:0000256" key="1">
    <source>
        <dbReference type="SAM" id="Phobius"/>
    </source>
</evidence>
<accession>A0A2P7R2W7</accession>
<evidence type="ECO:0000313" key="3">
    <source>
        <dbReference type="EMBL" id="PSJ44543.1"/>
    </source>
</evidence>
<keyword evidence="2" id="KW-0732">Signal</keyword>
<feature type="transmembrane region" description="Helical" evidence="1">
    <location>
        <begin position="347"/>
        <end position="368"/>
    </location>
</feature>
<evidence type="ECO:0000256" key="2">
    <source>
        <dbReference type="SAM" id="SignalP"/>
    </source>
</evidence>
<reference evidence="3 4" key="1">
    <citation type="submission" date="2018-03" db="EMBL/GenBank/DDBJ databases">
        <title>The draft genome of Zobellella taiwanensis JCM 13381.</title>
        <authorList>
            <person name="Liu L."/>
            <person name="Li L."/>
            <person name="Wang T."/>
            <person name="Zhang X."/>
            <person name="Liang L."/>
        </authorList>
    </citation>
    <scope>NUCLEOTIDE SEQUENCE [LARGE SCALE GENOMIC DNA]</scope>
    <source>
        <strain evidence="3 4">JCM 13381</strain>
    </source>
</reference>
<feature type="chain" id="PRO_5015178492" description="TIGR03503 family protein" evidence="2">
    <location>
        <begin position="22"/>
        <end position="376"/>
    </location>
</feature>
<dbReference type="RefSeq" id="WP_106452910.1">
    <property type="nucleotide sequence ID" value="NZ_PXYH01000007.1"/>
</dbReference>
<dbReference type="Proteomes" id="UP000242181">
    <property type="component" value="Unassembled WGS sequence"/>
</dbReference>
<comment type="caution">
    <text evidence="3">The sequence shown here is derived from an EMBL/GenBank/DDBJ whole genome shotgun (WGS) entry which is preliminary data.</text>
</comment>
<feature type="signal peptide" evidence="2">
    <location>
        <begin position="1"/>
        <end position="21"/>
    </location>
</feature>
<keyword evidence="4" id="KW-1185">Reference proteome</keyword>
<protein>
    <recommendedName>
        <fullName evidence="5">TIGR03503 family protein</fullName>
    </recommendedName>
</protein>
<name>A0A2P7R2W7_9GAMM</name>
<keyword evidence="1" id="KW-1133">Transmembrane helix</keyword>
<dbReference type="OrthoDB" id="798937at2"/>
<organism evidence="3 4">
    <name type="scientific">Zobellella taiwanensis</name>
    <dbReference type="NCBI Taxonomy" id="347535"/>
    <lineage>
        <taxon>Bacteria</taxon>
        <taxon>Pseudomonadati</taxon>
        <taxon>Pseudomonadota</taxon>
        <taxon>Gammaproteobacteria</taxon>
        <taxon>Aeromonadales</taxon>
        <taxon>Aeromonadaceae</taxon>
        <taxon>Zobellella</taxon>
    </lineage>
</organism>
<gene>
    <name evidence="3" type="ORF">C7I36_06480</name>
</gene>
<evidence type="ECO:0008006" key="5">
    <source>
        <dbReference type="Google" id="ProtNLM"/>
    </source>
</evidence>
<evidence type="ECO:0000313" key="4">
    <source>
        <dbReference type="Proteomes" id="UP000242181"/>
    </source>
</evidence>
<proteinExistence type="predicted"/>
<dbReference type="AlphaFoldDB" id="A0A2P7R2W7"/>
<keyword evidence="1" id="KW-0472">Membrane</keyword>